<evidence type="ECO:0000259" key="1">
    <source>
        <dbReference type="Pfam" id="PF00724"/>
    </source>
</evidence>
<gene>
    <name evidence="2" type="ORF">ACFQ21_11765</name>
</gene>
<evidence type="ECO:0000313" key="3">
    <source>
        <dbReference type="Proteomes" id="UP001597112"/>
    </source>
</evidence>
<dbReference type="Pfam" id="PF00724">
    <property type="entry name" value="Oxidored_FMN"/>
    <property type="match status" value="1"/>
</dbReference>
<dbReference type="EMBL" id="JBHTKA010000003">
    <property type="protein sequence ID" value="MFD0999988.1"/>
    <property type="molecule type" value="Genomic_DNA"/>
</dbReference>
<dbReference type="PANTHER" id="PTHR22893:SF91">
    <property type="entry name" value="NADPH DEHYDROGENASE 2-RELATED"/>
    <property type="match status" value="1"/>
</dbReference>
<dbReference type="Proteomes" id="UP001597112">
    <property type="component" value="Unassembled WGS sequence"/>
</dbReference>
<dbReference type="CDD" id="cd02933">
    <property type="entry name" value="OYE_like_FMN"/>
    <property type="match status" value="1"/>
</dbReference>
<dbReference type="InterPro" id="IPR045247">
    <property type="entry name" value="Oye-like"/>
</dbReference>
<name>A0ABW3K3Z8_9BACT</name>
<dbReference type="InterPro" id="IPR013785">
    <property type="entry name" value="Aldolase_TIM"/>
</dbReference>
<evidence type="ECO:0000313" key="2">
    <source>
        <dbReference type="EMBL" id="MFD0999988.1"/>
    </source>
</evidence>
<reference evidence="3" key="1">
    <citation type="journal article" date="2019" name="Int. J. Syst. Evol. Microbiol.">
        <title>The Global Catalogue of Microorganisms (GCM) 10K type strain sequencing project: providing services to taxonomists for standard genome sequencing and annotation.</title>
        <authorList>
            <consortium name="The Broad Institute Genomics Platform"/>
            <consortium name="The Broad Institute Genome Sequencing Center for Infectious Disease"/>
            <person name="Wu L."/>
            <person name="Ma J."/>
        </authorList>
    </citation>
    <scope>NUCLEOTIDE SEQUENCE [LARGE SCALE GENOMIC DNA]</scope>
    <source>
        <strain evidence="3">CCUG 58938</strain>
    </source>
</reference>
<dbReference type="InterPro" id="IPR001155">
    <property type="entry name" value="OxRdtase_FMN_N"/>
</dbReference>
<protein>
    <submittedName>
        <fullName evidence="2">Alkene reductase</fullName>
    </submittedName>
</protein>
<proteinExistence type="predicted"/>
<organism evidence="2 3">
    <name type="scientific">Ohtaekwangia kribbensis</name>
    <dbReference type="NCBI Taxonomy" id="688913"/>
    <lineage>
        <taxon>Bacteria</taxon>
        <taxon>Pseudomonadati</taxon>
        <taxon>Bacteroidota</taxon>
        <taxon>Cytophagia</taxon>
        <taxon>Cytophagales</taxon>
        <taxon>Fulvivirgaceae</taxon>
        <taxon>Ohtaekwangia</taxon>
    </lineage>
</organism>
<dbReference type="RefSeq" id="WP_377579195.1">
    <property type="nucleotide sequence ID" value="NZ_JBHTKA010000003.1"/>
</dbReference>
<accession>A0ABW3K3Z8</accession>
<dbReference type="Gene3D" id="3.20.20.70">
    <property type="entry name" value="Aldolase class I"/>
    <property type="match status" value="1"/>
</dbReference>
<comment type="caution">
    <text evidence="2">The sequence shown here is derived from an EMBL/GenBank/DDBJ whole genome shotgun (WGS) entry which is preliminary data.</text>
</comment>
<keyword evidence="3" id="KW-1185">Reference proteome</keyword>
<dbReference type="PANTHER" id="PTHR22893">
    <property type="entry name" value="NADH OXIDOREDUCTASE-RELATED"/>
    <property type="match status" value="1"/>
</dbReference>
<feature type="domain" description="NADH:flavin oxidoreductase/NADH oxidase N-terminal" evidence="1">
    <location>
        <begin position="8"/>
        <end position="339"/>
    </location>
</feature>
<sequence>MNQTSSPDLFSPVTKYGIEFSNAIVMAPMTRSRALGSVPNDLMATYYQQRAGAGLIITEGNSPSPNGIGYARTPGIYSDEQIEGWKKVTNAVHAKGGKIFSQLMHVGRVSHSANMPAGAKILAPSAIQAAGDMWTDSQGLQLKEKPQAMTSADIKATIAEFARAAIHAVEAGFDGVELHGANGYLLEQFLNPHTNQRTDTYGGSVENRSRFALEVTEAVANAIGKNKVGMRLSPYNVFNDMGLYPEIAETYAYLAEELSKQDILYLHVIDYAARTSDEGLTLLKSIRRTFSNLLILNGGYSRERAEQVLHNGEADMVSFGTPFIANPDLHYRLKHGIALQESDPNTFYTPDSKGYTDYTFA</sequence>
<dbReference type="SUPFAM" id="SSF51395">
    <property type="entry name" value="FMN-linked oxidoreductases"/>
    <property type="match status" value="1"/>
</dbReference>